<feature type="chain" id="PRO_5029736609" evidence="2">
    <location>
        <begin position="19"/>
        <end position="258"/>
    </location>
</feature>
<dbReference type="InterPro" id="IPR029058">
    <property type="entry name" value="AB_hydrolase_fold"/>
</dbReference>
<dbReference type="AlphaFoldDB" id="A0A7J8XRJ6"/>
<evidence type="ECO:0000256" key="2">
    <source>
        <dbReference type="SAM" id="SignalP"/>
    </source>
</evidence>
<keyword evidence="2" id="KW-0732">Signal</keyword>
<evidence type="ECO:0000256" key="1">
    <source>
        <dbReference type="SAM" id="Phobius"/>
    </source>
</evidence>
<dbReference type="InterPro" id="IPR050471">
    <property type="entry name" value="AB_hydrolase"/>
</dbReference>
<dbReference type="SUPFAM" id="SSF53474">
    <property type="entry name" value="alpha/beta-Hydrolases"/>
    <property type="match status" value="1"/>
</dbReference>
<keyword evidence="1" id="KW-0472">Membrane</keyword>
<keyword evidence="4" id="KW-1185">Reference proteome</keyword>
<sequence length="258" mass="29104">MIACKMAALVPDRILSLALLNVTGGGFECCPKLDRKTLSIAIRFLKAKTPEQRAAVDLDTHYSEEYLEEFVGSDTRRVILYQEYVKGITASGMQSNHGFEGQINACWRHKMTRAEIDLIRSGGFLVSAIHGRQDVIAQINHARRLAEKLQPVARMVEFHGGHLVTHERTEEVNQALLELIKASEMKMSPHDWNNFPKKRSGVTEASNRTTVERETNIIIAKIHLFLVYLISLFMTAFKYGRSSLQRLKPVRVGASSPK</sequence>
<dbReference type="PANTHER" id="PTHR43433:SF5">
    <property type="entry name" value="AB HYDROLASE-1 DOMAIN-CONTAINING PROTEIN"/>
    <property type="match status" value="1"/>
</dbReference>
<dbReference type="PANTHER" id="PTHR43433">
    <property type="entry name" value="HYDROLASE, ALPHA/BETA FOLD FAMILY PROTEIN"/>
    <property type="match status" value="1"/>
</dbReference>
<evidence type="ECO:0000313" key="4">
    <source>
        <dbReference type="Proteomes" id="UP000593577"/>
    </source>
</evidence>
<dbReference type="Proteomes" id="UP000593577">
    <property type="component" value="Unassembled WGS sequence"/>
</dbReference>
<dbReference type="EMBL" id="JABFAA010000008">
    <property type="protein sequence ID" value="MBA0689883.1"/>
    <property type="molecule type" value="Genomic_DNA"/>
</dbReference>
<protein>
    <submittedName>
        <fullName evidence="3">Uncharacterized protein</fullName>
    </submittedName>
</protein>
<name>A0A7J8XRJ6_GOSAI</name>
<feature type="signal peptide" evidence="2">
    <location>
        <begin position="1"/>
        <end position="18"/>
    </location>
</feature>
<organism evidence="3 4">
    <name type="scientific">Gossypium aridum</name>
    <name type="common">American cotton</name>
    <name type="synonym">Erioxylum aridum</name>
    <dbReference type="NCBI Taxonomy" id="34290"/>
    <lineage>
        <taxon>Eukaryota</taxon>
        <taxon>Viridiplantae</taxon>
        <taxon>Streptophyta</taxon>
        <taxon>Embryophyta</taxon>
        <taxon>Tracheophyta</taxon>
        <taxon>Spermatophyta</taxon>
        <taxon>Magnoliopsida</taxon>
        <taxon>eudicotyledons</taxon>
        <taxon>Gunneridae</taxon>
        <taxon>Pentapetalae</taxon>
        <taxon>rosids</taxon>
        <taxon>malvids</taxon>
        <taxon>Malvales</taxon>
        <taxon>Malvaceae</taxon>
        <taxon>Malvoideae</taxon>
        <taxon>Gossypium</taxon>
    </lineage>
</organism>
<comment type="caution">
    <text evidence="3">The sequence shown here is derived from an EMBL/GenBank/DDBJ whole genome shotgun (WGS) entry which is preliminary data.</text>
</comment>
<reference evidence="3 4" key="1">
    <citation type="journal article" date="2019" name="Genome Biol. Evol.">
        <title>Insights into the evolution of the New World diploid cottons (Gossypium, subgenus Houzingenia) based on genome sequencing.</title>
        <authorList>
            <person name="Grover C.E."/>
            <person name="Arick M.A. 2nd"/>
            <person name="Thrash A."/>
            <person name="Conover J.L."/>
            <person name="Sanders W.S."/>
            <person name="Peterson D.G."/>
            <person name="Frelichowski J.E."/>
            <person name="Scheffler J.A."/>
            <person name="Scheffler B.E."/>
            <person name="Wendel J.F."/>
        </authorList>
    </citation>
    <scope>NUCLEOTIDE SEQUENCE [LARGE SCALE GENOMIC DNA]</scope>
    <source>
        <strain evidence="3">185</strain>
        <tissue evidence="3">Leaf</tissue>
    </source>
</reference>
<feature type="transmembrane region" description="Helical" evidence="1">
    <location>
        <begin position="217"/>
        <end position="237"/>
    </location>
</feature>
<proteinExistence type="predicted"/>
<keyword evidence="1" id="KW-1133">Transmembrane helix</keyword>
<gene>
    <name evidence="3" type="ORF">Goari_007589</name>
</gene>
<keyword evidence="1" id="KW-0812">Transmembrane</keyword>
<dbReference type="Gene3D" id="3.40.50.1820">
    <property type="entry name" value="alpha/beta hydrolase"/>
    <property type="match status" value="1"/>
</dbReference>
<accession>A0A7J8XRJ6</accession>
<evidence type="ECO:0000313" key="3">
    <source>
        <dbReference type="EMBL" id="MBA0689883.1"/>
    </source>
</evidence>